<evidence type="ECO:0000313" key="1">
    <source>
        <dbReference type="EMBL" id="AFK70972.1"/>
    </source>
</evidence>
<dbReference type="InterPro" id="IPR016875">
    <property type="entry name" value="UCP028200"/>
</dbReference>
<name>I3UZQ1_PSEPU</name>
<dbReference type="EMBL" id="CP003588">
    <property type="protein sequence ID" value="AFK70972.1"/>
    <property type="molecule type" value="Genomic_DNA"/>
</dbReference>
<sequence length="306" mass="35946">MEPPGRTCIYLLASLRKEQHMPLRLPKALLIAIGFALALAACSRIDLAYRNLDRLVPWSLSDYLDMNREQRALLDDRLREHLAWHCKTQLPGYLDWLDRLRELVADDQVTDQALQQSTREVREAIGRVAEEITPSATELLRGMSDDQVAQMREAFRDDISERQKQYVDTPLPKQMARRSERMEKRLTPWFGELTAVQKQRIQTWSQALGDQNREWIANRAHWQQQLLLAMNQRNDSSFEPRLATLLQRKESLWTPEYRAAYQNAEQQARSLLVDLVRQSTPQQRRFLQERLSKVRTHLSEMKCLKA</sequence>
<dbReference type="AlphaFoldDB" id="I3UZQ1"/>
<dbReference type="Pfam" id="PF19795">
    <property type="entry name" value="DUF6279"/>
    <property type="match status" value="1"/>
</dbReference>
<dbReference type="KEGG" id="ppi:YSA_07771"/>
<reference evidence="1 2" key="1">
    <citation type="journal article" date="2012" name="J. Bacteriol.">
        <title>Complete Genome Sequence of the Naphthalene-Degrading Pseudomonas putida Strain ND6.</title>
        <authorList>
            <person name="Li S."/>
            <person name="Zhao H."/>
            <person name="Li Y."/>
            <person name="Niu S."/>
            <person name="Cai B."/>
        </authorList>
    </citation>
    <scope>NUCLEOTIDE SEQUENCE [LARGE SCALE GENOMIC DNA]</scope>
    <source>
        <strain evidence="1 2">ND6</strain>
    </source>
</reference>
<gene>
    <name evidence="1" type="ORF">YSA_07771</name>
</gene>
<proteinExistence type="predicted"/>
<evidence type="ECO:0000313" key="2">
    <source>
        <dbReference type="Proteomes" id="UP000005268"/>
    </source>
</evidence>
<dbReference type="Proteomes" id="UP000005268">
    <property type="component" value="Chromosome"/>
</dbReference>
<protein>
    <recommendedName>
        <fullName evidence="3">Lipoprotein</fullName>
    </recommendedName>
</protein>
<dbReference type="PIRSF" id="PIRSF028200">
    <property type="entry name" value="UCP028200"/>
    <property type="match status" value="1"/>
</dbReference>
<organism evidence="1 2">
    <name type="scientific">Pseudomonas putida ND6</name>
    <dbReference type="NCBI Taxonomy" id="231023"/>
    <lineage>
        <taxon>Bacteria</taxon>
        <taxon>Pseudomonadati</taxon>
        <taxon>Pseudomonadota</taxon>
        <taxon>Gammaproteobacteria</taxon>
        <taxon>Pseudomonadales</taxon>
        <taxon>Pseudomonadaceae</taxon>
        <taxon>Pseudomonas</taxon>
    </lineage>
</organism>
<dbReference type="PATRIC" id="fig|231023.4.peg.3733"/>
<evidence type="ECO:0008006" key="3">
    <source>
        <dbReference type="Google" id="ProtNLM"/>
    </source>
</evidence>
<accession>I3UZQ1</accession>
<dbReference type="HOGENOM" id="CLU_061560_0_0_6"/>